<accession>A0A1H5V306</accession>
<feature type="domain" description="Glycosyltransferase 2-like" evidence="1">
    <location>
        <begin position="17"/>
        <end position="147"/>
    </location>
</feature>
<evidence type="ECO:0000313" key="3">
    <source>
        <dbReference type="Proteomes" id="UP000236723"/>
    </source>
</evidence>
<dbReference type="SUPFAM" id="SSF53448">
    <property type="entry name" value="Nucleotide-diphospho-sugar transferases"/>
    <property type="match status" value="1"/>
</dbReference>
<protein>
    <submittedName>
        <fullName evidence="2">Glycosyltransferase involved in cell wall bisynthesis</fullName>
    </submittedName>
</protein>
<dbReference type="Gene3D" id="3.90.550.10">
    <property type="entry name" value="Spore Coat Polysaccharide Biosynthesis Protein SpsA, Chain A"/>
    <property type="match status" value="1"/>
</dbReference>
<gene>
    <name evidence="2" type="ORF">SAMN04489712_102137</name>
</gene>
<keyword evidence="3" id="KW-1185">Reference proteome</keyword>
<sequence>MSNRDRFCTFSQVNLWVAVPAYNEERSIGATLRRLAEQTDRDFSLVVVDNGSTDATAAVVRDFAAGHPGLDLRLATEPQKGTGAAADTGVRYAIERGATHVARTDADCLPHPGWTAAVRRAFADGLEMVSGPLRPRTDEFPLKLWERHLLPAVLNVAALAGRYRRGNAGPGYLGPYLMMPGCNVAISAALYEQAGGFPRARIEDVHEDRALHNRVRRLTSAYGLRKDMVVYGSVRRLRAYGLLGTIGWYADHRYTPDVVDIR</sequence>
<reference evidence="3" key="1">
    <citation type="submission" date="2016-10" db="EMBL/GenBank/DDBJ databases">
        <authorList>
            <person name="Varghese N."/>
            <person name="Submissions S."/>
        </authorList>
    </citation>
    <scope>NUCLEOTIDE SEQUENCE [LARGE SCALE GENOMIC DNA]</scope>
    <source>
        <strain evidence="3">DSM 43163</strain>
    </source>
</reference>
<dbReference type="PANTHER" id="PTHR43685:SF14">
    <property type="entry name" value="GLYCOSYLTRANSFERASE 2-LIKE DOMAIN-CONTAINING PROTEIN"/>
    <property type="match status" value="1"/>
</dbReference>
<keyword evidence="2" id="KW-0808">Transferase</keyword>
<dbReference type="PANTHER" id="PTHR43685">
    <property type="entry name" value="GLYCOSYLTRANSFERASE"/>
    <property type="match status" value="1"/>
</dbReference>
<dbReference type="GO" id="GO:0016740">
    <property type="term" value="F:transferase activity"/>
    <property type="evidence" value="ECO:0007669"/>
    <property type="project" value="UniProtKB-KW"/>
</dbReference>
<evidence type="ECO:0000259" key="1">
    <source>
        <dbReference type="Pfam" id="PF00535"/>
    </source>
</evidence>
<dbReference type="EMBL" id="FNVO01000002">
    <property type="protein sequence ID" value="SEF81550.1"/>
    <property type="molecule type" value="Genomic_DNA"/>
</dbReference>
<proteinExistence type="predicted"/>
<dbReference type="Proteomes" id="UP000236723">
    <property type="component" value="Unassembled WGS sequence"/>
</dbReference>
<dbReference type="InterPro" id="IPR001173">
    <property type="entry name" value="Glyco_trans_2-like"/>
</dbReference>
<dbReference type="CDD" id="cd00761">
    <property type="entry name" value="Glyco_tranf_GTA_type"/>
    <property type="match status" value="1"/>
</dbReference>
<dbReference type="InterPro" id="IPR050834">
    <property type="entry name" value="Glycosyltransf_2"/>
</dbReference>
<dbReference type="AlphaFoldDB" id="A0A1H5V306"/>
<organism evidence="2 3">
    <name type="scientific">Thermomonospora echinospora</name>
    <dbReference type="NCBI Taxonomy" id="1992"/>
    <lineage>
        <taxon>Bacteria</taxon>
        <taxon>Bacillati</taxon>
        <taxon>Actinomycetota</taxon>
        <taxon>Actinomycetes</taxon>
        <taxon>Streptosporangiales</taxon>
        <taxon>Thermomonosporaceae</taxon>
        <taxon>Thermomonospora</taxon>
    </lineage>
</organism>
<name>A0A1H5V306_9ACTN</name>
<dbReference type="OrthoDB" id="9802632at2"/>
<evidence type="ECO:0000313" key="2">
    <source>
        <dbReference type="EMBL" id="SEF81550.1"/>
    </source>
</evidence>
<dbReference type="Pfam" id="PF00535">
    <property type="entry name" value="Glycos_transf_2"/>
    <property type="match status" value="1"/>
</dbReference>
<dbReference type="InterPro" id="IPR029044">
    <property type="entry name" value="Nucleotide-diphossugar_trans"/>
</dbReference>